<proteinExistence type="predicted"/>
<evidence type="ECO:0008006" key="8">
    <source>
        <dbReference type="Google" id="ProtNLM"/>
    </source>
</evidence>
<feature type="domain" description="SusD-like N-terminal" evidence="6">
    <location>
        <begin position="32"/>
        <end position="235"/>
    </location>
</feature>
<evidence type="ECO:0000259" key="6">
    <source>
        <dbReference type="Pfam" id="PF14322"/>
    </source>
</evidence>
<sequence>MKLSTYKNENAFLSLFVLGVVLFFISCNKQDEWLDVKKNNSDVVPTDLQDFRALLSYDFIMNYGYPFLGIESSDNLYITEATWNSTAPLERNIYVWARDIYAGQADPNWNALYQKVAYANAVIDGLKKVAITPSNEIEYNNIKGSALFFRAYAFYTLSSFWAKPYDANTANTDLGIPLKLTSDVAEKVHRNSNEEVYNRIIDDVKEAVSLLPTTQHHKTWPSKPGALGFLARVYLSMRKYDEAGEHADAALGIYNFLYDFNTINSSVQYPFPDFWTDNKEVLFYAEDYFARFNVAPRLVVDSNLLKSYNSNDLRRVLFFFTSSGNITFQGTYAGGNISPFEGIGTNELYLIRAEAFARMGNKDAAIADLNTLMLKRWKNNGTWLPFTATDANDALNKILTERRKELPFTGQLRWTDLRRLNREPQFAVTLTRVIGGQTYTLPPNDPRYVFPIPDDEIRLLGIEQNPR</sequence>
<feature type="domain" description="RagB/SusD" evidence="5">
    <location>
        <begin position="347"/>
        <end position="466"/>
    </location>
</feature>
<keyword evidence="2" id="KW-0732">Signal</keyword>
<dbReference type="PROSITE" id="PS51257">
    <property type="entry name" value="PROKAR_LIPOPROTEIN"/>
    <property type="match status" value="1"/>
</dbReference>
<dbReference type="InterPro" id="IPR011990">
    <property type="entry name" value="TPR-like_helical_dom_sf"/>
</dbReference>
<evidence type="ECO:0000256" key="3">
    <source>
        <dbReference type="ARBA" id="ARBA00023136"/>
    </source>
</evidence>
<evidence type="ECO:0000256" key="4">
    <source>
        <dbReference type="ARBA" id="ARBA00023237"/>
    </source>
</evidence>
<organism evidence="7">
    <name type="scientific">Cryptosporidium canis</name>
    <dbReference type="NCBI Taxonomy" id="195482"/>
    <lineage>
        <taxon>Eukaryota</taxon>
        <taxon>Sar</taxon>
        <taxon>Alveolata</taxon>
        <taxon>Apicomplexa</taxon>
        <taxon>Conoidasida</taxon>
        <taxon>Coccidia</taxon>
        <taxon>Eucoccidiorida</taxon>
        <taxon>Eimeriorina</taxon>
        <taxon>Cryptosporidiidae</taxon>
        <taxon>Cryptosporidium</taxon>
    </lineage>
</organism>
<dbReference type="Gene3D" id="1.25.40.390">
    <property type="match status" value="1"/>
</dbReference>
<dbReference type="Pfam" id="PF14322">
    <property type="entry name" value="SusD-like_3"/>
    <property type="match status" value="1"/>
</dbReference>
<evidence type="ECO:0000256" key="2">
    <source>
        <dbReference type="ARBA" id="ARBA00022729"/>
    </source>
</evidence>
<dbReference type="EMBL" id="JAPCXC010000152">
    <property type="protein sequence ID" value="KAJ1604380.1"/>
    <property type="molecule type" value="Genomic_DNA"/>
</dbReference>
<dbReference type="Pfam" id="PF07980">
    <property type="entry name" value="SusD_RagB"/>
    <property type="match status" value="1"/>
</dbReference>
<comment type="caution">
    <text evidence="7">The sequence shown here is derived from an EMBL/GenBank/DDBJ whole genome shotgun (WGS) entry which is preliminary data.</text>
</comment>
<name>A0A9D5DDP1_9CRYT</name>
<keyword evidence="3" id="KW-0472">Membrane</keyword>
<dbReference type="InterPro" id="IPR033985">
    <property type="entry name" value="SusD-like_N"/>
</dbReference>
<reference evidence="7" key="1">
    <citation type="submission" date="2022-10" db="EMBL/GenBank/DDBJ databases">
        <title>Adaptive evolution leads to modifications in subtelomeric GC content in a zoonotic Cryptosporidium species.</title>
        <authorList>
            <person name="Li J."/>
            <person name="Feng Y."/>
            <person name="Xiao L."/>
        </authorList>
    </citation>
    <scope>NUCLEOTIDE SEQUENCE</scope>
    <source>
        <strain evidence="7">33844</strain>
    </source>
</reference>
<gene>
    <name evidence="7" type="ORF">OJ253_3709</name>
</gene>
<dbReference type="Proteomes" id="UP001067231">
    <property type="component" value="Unassembled WGS sequence"/>
</dbReference>
<evidence type="ECO:0000259" key="5">
    <source>
        <dbReference type="Pfam" id="PF07980"/>
    </source>
</evidence>
<evidence type="ECO:0000256" key="1">
    <source>
        <dbReference type="ARBA" id="ARBA00004442"/>
    </source>
</evidence>
<keyword evidence="4" id="KW-0998">Cell outer membrane</keyword>
<dbReference type="InterPro" id="IPR012944">
    <property type="entry name" value="SusD_RagB_dom"/>
</dbReference>
<protein>
    <recommendedName>
        <fullName evidence="8">SusD family protein</fullName>
    </recommendedName>
</protein>
<comment type="subcellular location">
    <subcellularLocation>
        <location evidence="1">Cell outer membrane</location>
    </subcellularLocation>
</comment>
<dbReference type="AlphaFoldDB" id="A0A9D5DDP1"/>
<evidence type="ECO:0000313" key="7">
    <source>
        <dbReference type="EMBL" id="KAJ1604380.1"/>
    </source>
</evidence>
<accession>A0A9D5DDP1</accession>
<dbReference type="SUPFAM" id="SSF48452">
    <property type="entry name" value="TPR-like"/>
    <property type="match status" value="1"/>
</dbReference>